<accession>A0A1G9VCF3</accession>
<keyword evidence="1" id="KW-0732">Signal</keyword>
<dbReference type="InterPro" id="IPR029052">
    <property type="entry name" value="Metallo-depent_PP-like"/>
</dbReference>
<dbReference type="Proteomes" id="UP000199226">
    <property type="component" value="Unassembled WGS sequence"/>
</dbReference>
<evidence type="ECO:0000256" key="1">
    <source>
        <dbReference type="SAM" id="SignalP"/>
    </source>
</evidence>
<dbReference type="PANTHER" id="PTHR34512">
    <property type="entry name" value="CELL SURFACE PROTEIN"/>
    <property type="match status" value="1"/>
</dbReference>
<dbReference type="STRING" id="990371.SAMN05421813_12021"/>
<dbReference type="PANTHER" id="PTHR34512:SF30">
    <property type="entry name" value="OUTER MEMBRANE PROTEIN ASSEMBLY FACTOR BAMB"/>
    <property type="match status" value="1"/>
</dbReference>
<dbReference type="SUPFAM" id="SSF50998">
    <property type="entry name" value="Quinoprotein alcohol dehydrogenase-like"/>
    <property type="match status" value="1"/>
</dbReference>
<dbReference type="SUPFAM" id="SSF56300">
    <property type="entry name" value="Metallo-dependent phosphatases"/>
    <property type="match status" value="1"/>
</dbReference>
<dbReference type="InterPro" id="IPR015943">
    <property type="entry name" value="WD40/YVTN_repeat-like_dom_sf"/>
</dbReference>
<dbReference type="AlphaFoldDB" id="A0A1G9VCF3"/>
<feature type="chain" id="PRO_5011558031" evidence="1">
    <location>
        <begin position="19"/>
        <end position="614"/>
    </location>
</feature>
<dbReference type="GO" id="GO:0016787">
    <property type="term" value="F:hydrolase activity"/>
    <property type="evidence" value="ECO:0007669"/>
    <property type="project" value="InterPro"/>
</dbReference>
<dbReference type="Pfam" id="PF00149">
    <property type="entry name" value="Metallophos"/>
    <property type="match status" value="1"/>
</dbReference>
<protein>
    <submittedName>
        <fullName evidence="4">Outer membrane protein assembly factor BamB, contains PQQ-like beta-propeller repeat</fullName>
    </submittedName>
</protein>
<dbReference type="InterPro" id="IPR018391">
    <property type="entry name" value="PQQ_b-propeller_rpt"/>
</dbReference>
<feature type="domain" description="Pyrrolo-quinoline quinone repeat" evidence="3">
    <location>
        <begin position="309"/>
        <end position="527"/>
    </location>
</feature>
<keyword evidence="5" id="KW-1185">Reference proteome</keyword>
<proteinExistence type="predicted"/>
<dbReference type="Gene3D" id="2.130.10.10">
    <property type="entry name" value="YVTN repeat-like/Quinoprotein amine dehydrogenase"/>
    <property type="match status" value="1"/>
</dbReference>
<feature type="signal peptide" evidence="1">
    <location>
        <begin position="1"/>
        <end position="18"/>
    </location>
</feature>
<dbReference type="RefSeq" id="WP_090705590.1">
    <property type="nucleotide sequence ID" value="NZ_FNHH01000020.1"/>
</dbReference>
<feature type="domain" description="Calcineurin-like phosphoesterase" evidence="2">
    <location>
        <begin position="21"/>
        <end position="198"/>
    </location>
</feature>
<name>A0A1G9VCF3_9SPHI</name>
<evidence type="ECO:0000313" key="5">
    <source>
        <dbReference type="Proteomes" id="UP000199226"/>
    </source>
</evidence>
<evidence type="ECO:0000259" key="2">
    <source>
        <dbReference type="Pfam" id="PF00149"/>
    </source>
</evidence>
<dbReference type="OrthoDB" id="9816081at2"/>
<dbReference type="InterPro" id="IPR011047">
    <property type="entry name" value="Quinoprotein_ADH-like_sf"/>
</dbReference>
<sequence length="614" mass="68253">MKTLLTILIVLSSFNLSAQTFKFAFLSDTHIATDPGEPAEDLRKTVADLNKRTDLDFVVITGDITEMGTDEEIRIAKNIYKELKIPFYILPGNHDTGWSESGGVSFIREFGYDKFVFDHKGYRFIGCASGPYVRMSDGHIPRDAVMWLDSVLTQTPKEQPLIFLNHYPLNPELDNWYEVTDRLKKYNTQFALAGHHHRNKAADFEGIPATHGRSNLRAKNPVGGYNIVEMRADSVIFSERKPGIEGEKKWRALPLGMKTYETGSYPRPDFTINGKYTNVKPEWTFHSDANVVSTPAYAKGLVLYGNSVGTVEALSEKNGSLKWKYKTGGGIYSSAAVSGKRMVIGSGDGYIYALNIKNGKLLWKVKTGHSVLGAVTIENNTAYVGGSDHTFRAIDIRNGRSVWEFKGLNGPVVSKPLIYEGKVIFGSWDTNLYALNQKDGTLLWKWNNGKGVRHFAPAMVNPVAADGVVYIVAPDKYITAINSQTGIEFWRSNSASIRESIGISADRKFIYGKTMNDEIVAFRAQKSSAEIAWRMNAGFGYEHVPSMLIEKDGSIYFGTKSGVAYSIDPITQKINWAYKIDNSMVNTVNVIGRNRIIAATMDGKITILNADGSR</sequence>
<dbReference type="Gene3D" id="3.60.21.10">
    <property type="match status" value="1"/>
</dbReference>
<dbReference type="EMBL" id="FNHH01000020">
    <property type="protein sequence ID" value="SDM69849.1"/>
    <property type="molecule type" value="Genomic_DNA"/>
</dbReference>
<organism evidence="4 5">
    <name type="scientific">Daejeonella rubra</name>
    <dbReference type="NCBI Taxonomy" id="990371"/>
    <lineage>
        <taxon>Bacteria</taxon>
        <taxon>Pseudomonadati</taxon>
        <taxon>Bacteroidota</taxon>
        <taxon>Sphingobacteriia</taxon>
        <taxon>Sphingobacteriales</taxon>
        <taxon>Sphingobacteriaceae</taxon>
        <taxon>Daejeonella</taxon>
    </lineage>
</organism>
<evidence type="ECO:0000313" key="4">
    <source>
        <dbReference type="EMBL" id="SDM69849.1"/>
    </source>
</evidence>
<evidence type="ECO:0000259" key="3">
    <source>
        <dbReference type="Pfam" id="PF13360"/>
    </source>
</evidence>
<dbReference type="InterPro" id="IPR002372">
    <property type="entry name" value="PQQ_rpt_dom"/>
</dbReference>
<dbReference type="Pfam" id="PF13360">
    <property type="entry name" value="PQQ_2"/>
    <property type="match status" value="1"/>
</dbReference>
<reference evidence="5" key="1">
    <citation type="submission" date="2016-10" db="EMBL/GenBank/DDBJ databases">
        <authorList>
            <person name="Varghese N."/>
            <person name="Submissions S."/>
        </authorList>
    </citation>
    <scope>NUCLEOTIDE SEQUENCE [LARGE SCALE GENOMIC DNA]</scope>
    <source>
        <strain evidence="5">DSM 24536</strain>
    </source>
</reference>
<dbReference type="SMART" id="SM00564">
    <property type="entry name" value="PQQ"/>
    <property type="match status" value="6"/>
</dbReference>
<gene>
    <name evidence="4" type="ORF">SAMN05421813_12021</name>
</gene>
<dbReference type="InterPro" id="IPR004843">
    <property type="entry name" value="Calcineurin-like_PHP"/>
</dbReference>